<evidence type="ECO:0000256" key="2">
    <source>
        <dbReference type="ARBA" id="ARBA00022692"/>
    </source>
</evidence>
<dbReference type="STRING" id="31234.E3LJ44"/>
<feature type="domain" description="G-protein coupled receptors family 1 profile" evidence="6">
    <location>
        <begin position="35"/>
        <end position="253"/>
    </location>
</feature>
<dbReference type="InterPro" id="IPR019430">
    <property type="entry name" value="7TM_GPCR_serpentine_rcpt_Srx"/>
</dbReference>
<dbReference type="OrthoDB" id="5825164at2759"/>
<gene>
    <name evidence="7" type="ORF">CRE_09473</name>
</gene>
<evidence type="ECO:0000313" key="8">
    <source>
        <dbReference type="Proteomes" id="UP000008281"/>
    </source>
</evidence>
<comment type="subcellular location">
    <subcellularLocation>
        <location evidence="1">Membrane</location>
    </subcellularLocation>
</comment>
<feature type="transmembrane region" description="Helical" evidence="5">
    <location>
        <begin position="137"/>
        <end position="161"/>
    </location>
</feature>
<dbReference type="InterPro" id="IPR017452">
    <property type="entry name" value="GPCR_Rhodpsn_7TM"/>
</dbReference>
<name>E3LJ44_CAERE</name>
<feature type="transmembrane region" description="Helical" evidence="5">
    <location>
        <begin position="237"/>
        <end position="257"/>
    </location>
</feature>
<accession>E3LJ44</accession>
<dbReference type="CDD" id="cd00637">
    <property type="entry name" value="7tm_classA_rhodopsin-like"/>
    <property type="match status" value="1"/>
</dbReference>
<dbReference type="HOGENOM" id="CLU_059630_1_0_1"/>
<keyword evidence="8" id="KW-1185">Reference proteome</keyword>
<dbReference type="PANTHER" id="PTHR23017">
    <property type="entry name" value="SERPENTINE RECEPTOR, CLASS X"/>
    <property type="match status" value="1"/>
</dbReference>
<keyword evidence="2 5" id="KW-0812">Transmembrane</keyword>
<dbReference type="AlphaFoldDB" id="E3LJ44"/>
<sequence>METVNEITLPLLPVSFPFNCFLNFTCQISFLSSVLNWAVLYAFYKLKSFNHSFGYLSANQAIVDGLHGTMFLLYFCPMVILDIPIMKTFSHHAGFLILLCYEVSVMTHLIISLNRLCAVWAPRRYPNWFSEKNTELLIVWVWSFTGSVAVLFYEISCNFYYEEKIRFLTFTNSQLCGYIGWYGDFLKNSFIVAVIMFLDLLTVIKVRKMSKRVVANISEQAQTRLSCREMRFLKQTVTQGTVFMLELMSYFFIPQYFENKWIVFFATSFAWVAVHAIDGALVFLFNPEVRRFLLCQECKHRTISLSQTTS</sequence>
<evidence type="ECO:0000259" key="6">
    <source>
        <dbReference type="PROSITE" id="PS50262"/>
    </source>
</evidence>
<feature type="transmembrane region" description="Helical" evidence="5">
    <location>
        <begin position="263"/>
        <end position="285"/>
    </location>
</feature>
<reference evidence="7" key="1">
    <citation type="submission" date="2007-07" db="EMBL/GenBank/DDBJ databases">
        <title>PCAP assembly of the Caenorhabditis remanei genome.</title>
        <authorList>
            <consortium name="The Caenorhabditis remanei Sequencing Consortium"/>
            <person name="Wilson R.K."/>
        </authorList>
    </citation>
    <scope>NUCLEOTIDE SEQUENCE [LARGE SCALE GENOMIC DNA]</scope>
    <source>
        <strain evidence="7">PB4641</strain>
    </source>
</reference>
<dbReference type="eggNOG" id="ENOG502R0U2">
    <property type="taxonomic scope" value="Eukaryota"/>
</dbReference>
<dbReference type="FunCoup" id="E3LJ44">
    <property type="interactions" value="4"/>
</dbReference>
<dbReference type="Gene3D" id="1.20.1070.10">
    <property type="entry name" value="Rhodopsin 7-helix transmembrane proteins"/>
    <property type="match status" value="1"/>
</dbReference>
<dbReference type="GO" id="GO:0016020">
    <property type="term" value="C:membrane"/>
    <property type="evidence" value="ECO:0007669"/>
    <property type="project" value="UniProtKB-SubCell"/>
</dbReference>
<evidence type="ECO:0000256" key="4">
    <source>
        <dbReference type="ARBA" id="ARBA00023136"/>
    </source>
</evidence>
<evidence type="ECO:0000256" key="3">
    <source>
        <dbReference type="ARBA" id="ARBA00022989"/>
    </source>
</evidence>
<dbReference type="Proteomes" id="UP000008281">
    <property type="component" value="Unassembled WGS sequence"/>
</dbReference>
<dbReference type="PANTHER" id="PTHR23017:SF7">
    <property type="entry name" value="G-PROTEIN COUPLED RECEPTORS FAMILY 1 PROFILE DOMAIN-CONTAINING PROTEIN"/>
    <property type="match status" value="1"/>
</dbReference>
<keyword evidence="3 5" id="KW-1133">Transmembrane helix</keyword>
<feature type="transmembrane region" description="Helical" evidence="5">
    <location>
        <begin position="21"/>
        <end position="44"/>
    </location>
</feature>
<protein>
    <recommendedName>
        <fullName evidence="6">G-protein coupled receptors family 1 profile domain-containing protein</fullName>
    </recommendedName>
</protein>
<dbReference type="Pfam" id="PF10328">
    <property type="entry name" value="7TM_GPCR_Srx"/>
    <property type="match status" value="1"/>
</dbReference>
<keyword evidence="4 5" id="KW-0472">Membrane</keyword>
<dbReference type="InParanoid" id="E3LJ44"/>
<feature type="transmembrane region" description="Helical" evidence="5">
    <location>
        <begin position="181"/>
        <end position="204"/>
    </location>
</feature>
<dbReference type="SUPFAM" id="SSF81321">
    <property type="entry name" value="Family A G protein-coupled receptor-like"/>
    <property type="match status" value="1"/>
</dbReference>
<feature type="transmembrane region" description="Helical" evidence="5">
    <location>
        <begin position="92"/>
        <end position="116"/>
    </location>
</feature>
<evidence type="ECO:0000256" key="1">
    <source>
        <dbReference type="ARBA" id="ARBA00004370"/>
    </source>
</evidence>
<dbReference type="EMBL" id="DS268409">
    <property type="protein sequence ID" value="EFO95166.1"/>
    <property type="molecule type" value="Genomic_DNA"/>
</dbReference>
<organism evidence="8">
    <name type="scientific">Caenorhabditis remanei</name>
    <name type="common">Caenorhabditis vulgaris</name>
    <dbReference type="NCBI Taxonomy" id="31234"/>
    <lineage>
        <taxon>Eukaryota</taxon>
        <taxon>Metazoa</taxon>
        <taxon>Ecdysozoa</taxon>
        <taxon>Nematoda</taxon>
        <taxon>Chromadorea</taxon>
        <taxon>Rhabditida</taxon>
        <taxon>Rhabditina</taxon>
        <taxon>Rhabditomorpha</taxon>
        <taxon>Rhabditoidea</taxon>
        <taxon>Rhabditidae</taxon>
        <taxon>Peloderinae</taxon>
        <taxon>Caenorhabditis</taxon>
    </lineage>
</organism>
<feature type="transmembrane region" description="Helical" evidence="5">
    <location>
        <begin position="65"/>
        <end position="86"/>
    </location>
</feature>
<dbReference type="PROSITE" id="PS50262">
    <property type="entry name" value="G_PROTEIN_RECEP_F1_2"/>
    <property type="match status" value="1"/>
</dbReference>
<dbReference type="OMA" id="PMVILDI"/>
<evidence type="ECO:0000313" key="7">
    <source>
        <dbReference type="EMBL" id="EFO95166.1"/>
    </source>
</evidence>
<evidence type="ECO:0000256" key="5">
    <source>
        <dbReference type="SAM" id="Phobius"/>
    </source>
</evidence>
<proteinExistence type="predicted"/>